<evidence type="ECO:0000313" key="2">
    <source>
        <dbReference type="Proteomes" id="UP001596509"/>
    </source>
</evidence>
<dbReference type="EMBL" id="JBHTCK010000005">
    <property type="protein sequence ID" value="MFC7352908.1"/>
    <property type="molecule type" value="Genomic_DNA"/>
</dbReference>
<comment type="caution">
    <text evidence="1">The sequence shown here is derived from an EMBL/GenBank/DDBJ whole genome shotgun (WGS) entry which is preliminary data.</text>
</comment>
<evidence type="ECO:0000313" key="1">
    <source>
        <dbReference type="EMBL" id="MFC7352908.1"/>
    </source>
</evidence>
<dbReference type="InterPro" id="IPR038332">
    <property type="entry name" value="PPE_sf"/>
</dbReference>
<sequence>MGLTYKKIMTTSYGKLTAAAKAWDDMAAEFKKAESAYAAATGGLASGNSWQGEGQRSAYTNFAGTQYEYAAAQTQAKAIASLLRDAHGQFTELKQRLESLVADARKDNMAVDDEGNVRPDLTDKERFRYVHDPDGQAALARYDKAANSWAGQIKKYVTAFEDADAGVKLALQAAVKDSNKDAVTGQDATHHGFNAGAKSDIEQYELEYVKDVSTRLNNGQGVSNADVEGFARIMRDNNNPAFAHRTEFGRDFISSLGADGTIKLANTLNDVAHSGDASRRGLYGETNKMLANTLSTATQMVFVEGKKNPAYGTKEYQDAFAKWSKTEDAKFYNDFMTDLKKTGLDRFELDVAADKAPMTRGLGQEIRGYQGLATLMQQGSGYSPQFLGDLTDQMIEAETKDKDVWDLYGKFEGKNDGWFANDPVDGTLEIMSRDPGTATGYLDPAADGDKNRLEYLLTKRDWETTDTPDWRGNLEISGKDTFDGDVRAGLGLALEAATTGRPPGSPGEELGRHTEAEARIMHDTINLLDYGDAEGKEGKADRTGRADEVLKKEEYANLRDPLADALLTYTQDTGDILAGNGTGGRVGRNDEYAHGDDSRIQNSQTSVLRFMRGICDVPEGEEPKNFTKLYQGQLGYMAEQLASDTYADGDAITPRAAKIGEVFGSMTALGGDLRIGQLEQANSDAADMRFYGYHVGGGLITGIPVIGDIAQRAVDIGANQWLTAVTDENGMVAREDRSTRNSASMDALDAFFDNWHQEQPGAASKAVTEVAQTEAQQSYNSGRGITIDALKAKV</sequence>
<name>A0ABW2MEA5_9ACTN</name>
<keyword evidence="2" id="KW-1185">Reference proteome</keyword>
<gene>
    <name evidence="1" type="ORF">ACFQW9_19875</name>
</gene>
<protein>
    <submittedName>
        <fullName evidence="1">PPE family protein</fullName>
    </submittedName>
</protein>
<dbReference type="Proteomes" id="UP001596509">
    <property type="component" value="Unassembled WGS sequence"/>
</dbReference>
<accession>A0ABW2MEA5</accession>
<dbReference type="Gene3D" id="1.20.1260.20">
    <property type="entry name" value="PPE superfamily"/>
    <property type="match status" value="1"/>
</dbReference>
<proteinExistence type="predicted"/>
<dbReference type="RefSeq" id="WP_249628389.1">
    <property type="nucleotide sequence ID" value="NZ_JBHTCK010000005.1"/>
</dbReference>
<organism evidence="1 2">
    <name type="scientific">Streptomyces caviscabies</name>
    <dbReference type="NCBI Taxonomy" id="90079"/>
    <lineage>
        <taxon>Bacteria</taxon>
        <taxon>Bacillati</taxon>
        <taxon>Actinomycetota</taxon>
        <taxon>Actinomycetes</taxon>
        <taxon>Kitasatosporales</taxon>
        <taxon>Streptomycetaceae</taxon>
        <taxon>Streptomyces</taxon>
    </lineage>
</organism>
<reference evidence="2" key="1">
    <citation type="journal article" date="2019" name="Int. J. Syst. Evol. Microbiol.">
        <title>The Global Catalogue of Microorganisms (GCM) 10K type strain sequencing project: providing services to taxonomists for standard genome sequencing and annotation.</title>
        <authorList>
            <consortium name="The Broad Institute Genomics Platform"/>
            <consortium name="The Broad Institute Genome Sequencing Center for Infectious Disease"/>
            <person name="Wu L."/>
            <person name="Ma J."/>
        </authorList>
    </citation>
    <scope>NUCLEOTIDE SEQUENCE [LARGE SCALE GENOMIC DNA]</scope>
    <source>
        <strain evidence="2">ICMP 19430</strain>
    </source>
</reference>